<keyword evidence="1 5" id="KW-0963">Cytoplasm</keyword>
<dbReference type="Gene3D" id="2.40.50.690">
    <property type="match status" value="1"/>
</dbReference>
<feature type="domain" description="RNB" evidence="7">
    <location>
        <begin position="733"/>
        <end position="1095"/>
    </location>
</feature>
<feature type="binding site" evidence="5">
    <location>
        <position position="754"/>
    </location>
    <ligand>
        <name>Mg(2+)</name>
        <dbReference type="ChEBI" id="CHEBI:18420"/>
    </ligand>
</feature>
<dbReference type="Gene3D" id="2.40.50.700">
    <property type="match status" value="1"/>
</dbReference>
<evidence type="ECO:0000256" key="2">
    <source>
        <dbReference type="ARBA" id="ARBA00022723"/>
    </source>
</evidence>
<dbReference type="InterPro" id="IPR001900">
    <property type="entry name" value="RNase_II/R"/>
</dbReference>
<comment type="cofactor">
    <cofactor evidence="5">
        <name>Mg(2+)</name>
        <dbReference type="ChEBI" id="CHEBI:18420"/>
    </cofactor>
    <cofactor evidence="5">
        <name>Mn(2+)</name>
        <dbReference type="ChEBI" id="CHEBI:29035"/>
    </cofactor>
</comment>
<dbReference type="GO" id="GO:0000956">
    <property type="term" value="P:nuclear-transcribed mRNA catabolic process"/>
    <property type="evidence" value="ECO:0007669"/>
    <property type="project" value="UniProtKB-UniRule"/>
</dbReference>
<feature type="compositionally biased region" description="Polar residues" evidence="6">
    <location>
        <begin position="328"/>
        <end position="340"/>
    </location>
</feature>
<feature type="compositionally biased region" description="Low complexity" evidence="6">
    <location>
        <begin position="21"/>
        <end position="40"/>
    </location>
</feature>
<comment type="similarity">
    <text evidence="5">Belongs to the RNR ribonuclease family. DIS3L2 subfamily.</text>
</comment>
<feature type="compositionally biased region" description="Basic and acidic residues" evidence="6">
    <location>
        <begin position="1"/>
        <end position="10"/>
    </location>
</feature>
<keyword evidence="2 5" id="KW-0479">Metal-binding</keyword>
<feature type="compositionally biased region" description="Basic residues" evidence="6">
    <location>
        <begin position="84"/>
        <end position="94"/>
    </location>
</feature>
<keyword evidence="5" id="KW-0378">Hydrolase</keyword>
<dbReference type="EC" id="3.1.13.-" evidence="5"/>
<evidence type="ECO:0000256" key="4">
    <source>
        <dbReference type="ARBA" id="ARBA00022884"/>
    </source>
</evidence>
<feature type="region of interest" description="Disordered" evidence="6">
    <location>
        <begin position="1"/>
        <end position="151"/>
    </location>
</feature>
<keyword evidence="5" id="KW-0464">Manganese</keyword>
<evidence type="ECO:0000256" key="6">
    <source>
        <dbReference type="SAM" id="MobiDB-lite"/>
    </source>
</evidence>
<evidence type="ECO:0000259" key="7">
    <source>
        <dbReference type="SMART" id="SM00955"/>
    </source>
</evidence>
<feature type="compositionally biased region" description="Polar residues" evidence="6">
    <location>
        <begin position="309"/>
        <end position="320"/>
    </location>
</feature>
<comment type="function">
    <text evidence="5">3'-5'-exoribonuclease that specifically recognizes RNAs polyuridylated at their 3' end and mediates their degradation. Component of an exosome-independent RNA degradation pathway that mediates degradation of cytoplasmic mRNAs that have been deadenylated and subsequently uridylated at their 3'.</text>
</comment>
<dbReference type="InterPro" id="IPR041505">
    <property type="entry name" value="Dis3_CSD2"/>
</dbReference>
<reference evidence="8 9" key="1">
    <citation type="submission" date="2024-09" db="EMBL/GenBank/DDBJ databases">
        <title>Chromosome-scale assembly of Riccia sorocarpa.</title>
        <authorList>
            <person name="Paukszto L."/>
        </authorList>
    </citation>
    <scope>NUCLEOTIDE SEQUENCE [LARGE SCALE GENOMIC DNA]</scope>
    <source>
        <strain evidence="8">LP-2024</strain>
        <tissue evidence="8">Aerial parts of the thallus</tissue>
    </source>
</reference>
<dbReference type="InterPro" id="IPR022966">
    <property type="entry name" value="RNase_II/R_CS"/>
</dbReference>
<dbReference type="GO" id="GO:0003723">
    <property type="term" value="F:RNA binding"/>
    <property type="evidence" value="ECO:0007669"/>
    <property type="project" value="UniProtKB-KW"/>
</dbReference>
<dbReference type="SMART" id="SM00955">
    <property type="entry name" value="RNB"/>
    <property type="match status" value="1"/>
</dbReference>
<dbReference type="PROSITE" id="PS01175">
    <property type="entry name" value="RIBONUCLEASE_II"/>
    <property type="match status" value="1"/>
</dbReference>
<feature type="compositionally biased region" description="Basic and acidic residues" evidence="6">
    <location>
        <begin position="232"/>
        <end position="241"/>
    </location>
</feature>
<dbReference type="PANTHER" id="PTHR23355">
    <property type="entry name" value="RIBONUCLEASE"/>
    <property type="match status" value="1"/>
</dbReference>
<proteinExistence type="inferred from homology"/>
<keyword evidence="5" id="KW-0269">Exonuclease</keyword>
<dbReference type="InterPro" id="IPR028591">
    <property type="entry name" value="DIS3L2"/>
</dbReference>
<dbReference type="GO" id="GO:0000175">
    <property type="term" value="F:3'-5'-RNA exonuclease activity"/>
    <property type="evidence" value="ECO:0007669"/>
    <property type="project" value="UniProtKB-UniRule"/>
</dbReference>
<dbReference type="GO" id="GO:1990074">
    <property type="term" value="P:polyuridylation-dependent mRNA catabolic process"/>
    <property type="evidence" value="ECO:0007669"/>
    <property type="project" value="UniProtKB-UniRule"/>
</dbReference>
<feature type="compositionally biased region" description="Polar residues" evidence="6">
    <location>
        <begin position="274"/>
        <end position="292"/>
    </location>
</feature>
<feature type="region of interest" description="Disordered" evidence="6">
    <location>
        <begin position="455"/>
        <end position="478"/>
    </location>
</feature>
<evidence type="ECO:0000256" key="3">
    <source>
        <dbReference type="ARBA" id="ARBA00022842"/>
    </source>
</evidence>
<feature type="compositionally biased region" description="Polar residues" evidence="6">
    <location>
        <begin position="458"/>
        <end position="475"/>
    </location>
</feature>
<sequence>MKPDRKKDKAVSYNAVPPPSSYSRNNSGSVMSSSTPSSTPAKQEKHSFSVPPVPTTDASPSSVSVEKVKGLANGNGNSFEGEKKGRRRPGRKSRQVADSSAFCSTSPTDGSAESGNCDGDVSTGELSHRFRKSTVSSNHLPSGLPSPNFISNSSFKVKSVQDISISLPRKSSGTVQSNEVDVVSLDLNWTKCQSDDGNSKSSSISASSVSDTLAVENSAESVKPRTPPVDIPKMRGKDSKSGKVQPGSYPKRSGVLGMDPKRGAQKGWRPCASIKTSSSTGSIETQYSTYKAGNTLLPGGTGEGDLLQNPHSWPSSTTLDSRSRHKPTTSMSNGQSSSRSIHFPDHLSAEDAEQAIEAGRAFRGVLRVNPHYRGEGYVTLEGVPVDILIDGLSAQNRAMEGDVVAVQLNSSSVWPRLKGSSKQQNSSAGFDDPFVKLGAQFTHQLRIEDSGVAVECETPSSVSPGRTTTEGSDWNRSAHSEFEEIDTLSTWTGNNDSGAVNADDSKDSLQGAKSDTGMSATQVQLQKWQGLSRADAVLESENDSSGEAQLSSPCVASVAAMVASVPNKRPTGKVVAILVKSTRREAVIGFLDVQESGTARSSLVGSEKCSHKLGRKSSSRGGATMTFVPVDCRFPKMIIHGYGIPEHLIKRQSEGDPTLSSELVVARVEEWRADSALPRASIKHNLGSGGTIEAQTAAILFENAVHAADFPESCLACLPQVPWTIPEREVQNRKDLRGHRIFTIDPPTAKDLDDALSVERLEDGMLRIGVHIADVSFFVEPSTALDEEAQRRSTSVYLIQRVLPMLPPLLCEQLCSLNPGVDRLAFSVIWTIDSCGNIRDQWIGRTVIRSCAKLTYRHAQEMIDDKFYASDSERGGQESPGVVECPAPLLHGEHSWLDVMEDVKTLHEIAKRRRECRFDGGALKLENSKIVFFLDDDGEPYDSMMYQHQDSNFLVEEFMLLANMTVARVISGAFPERALLRRHPEPSTRKLKEFEDFCTKNGFQLDTSSSGALHLSLENMRESFQDDPDLFNILTLYATKSMQLAKYFCTGELKGQEDDWGHYALAVPLYTHFTSPIRRYPDLVVHRTLAAALEAERALASEAEFQHFSREVPFVRCFSGTKVDKDKVESKMLQEAVSIAAERHKIPDSAELALVAAHCNERRMACRNVKEASDKLYLWSMLKKKKGVLSTARVLALGPKFMSLYVCKIAMERRIYYDEIEGLSAEWFEATGTLVLSLSSNKVVYRKRPGPARGKPQRTVTDVALLVNPADAVSSSSEQETLEALIREVEDRLAGKTTSEEDDCPSGDKDDSGNEVAVEPAVLPLTLRWFSAVPVSIHAVGGENRPLDIAVRLYVSSYAT</sequence>
<feature type="binding site" evidence="5">
    <location>
        <position position="745"/>
    </location>
    <ligand>
        <name>Mg(2+)</name>
        <dbReference type="ChEBI" id="CHEBI:18420"/>
    </ligand>
</feature>
<feature type="region of interest" description="Disordered" evidence="6">
    <location>
        <begin position="490"/>
        <end position="518"/>
    </location>
</feature>
<keyword evidence="5" id="KW-0540">Nuclease</keyword>
<comment type="subcellular location">
    <subcellularLocation>
        <location evidence="5">Cytoplasm</location>
    </subcellularLocation>
    <subcellularLocation>
        <location evidence="5">Cytoplasm</location>
        <location evidence="5">P-body</location>
    </subcellularLocation>
</comment>
<dbReference type="Pfam" id="PF17849">
    <property type="entry name" value="OB_Dis3"/>
    <property type="match status" value="1"/>
</dbReference>
<evidence type="ECO:0000256" key="1">
    <source>
        <dbReference type="ARBA" id="ARBA00022490"/>
    </source>
</evidence>
<name>A0ABD3HQC8_9MARC</name>
<dbReference type="EMBL" id="JBJQOH010000003">
    <property type="protein sequence ID" value="KAL3693598.1"/>
    <property type="molecule type" value="Genomic_DNA"/>
</dbReference>
<dbReference type="InterPro" id="IPR012340">
    <property type="entry name" value="NA-bd_OB-fold"/>
</dbReference>
<gene>
    <name evidence="8" type="ORF">R1sor_007249</name>
</gene>
<comment type="caution">
    <text evidence="8">The sequence shown here is derived from an EMBL/GenBank/DDBJ whole genome shotgun (WGS) entry which is preliminary data.</text>
</comment>
<feature type="region of interest" description="Disordered" evidence="6">
    <location>
        <begin position="191"/>
        <end position="342"/>
    </location>
</feature>
<evidence type="ECO:0000313" key="8">
    <source>
        <dbReference type="EMBL" id="KAL3693598.1"/>
    </source>
</evidence>
<dbReference type="Pfam" id="PF00773">
    <property type="entry name" value="RNB"/>
    <property type="match status" value="1"/>
</dbReference>
<dbReference type="HAMAP" id="MF_03045">
    <property type="entry name" value="DIS3L2"/>
    <property type="match status" value="1"/>
</dbReference>
<evidence type="ECO:0000313" key="9">
    <source>
        <dbReference type="Proteomes" id="UP001633002"/>
    </source>
</evidence>
<dbReference type="PANTHER" id="PTHR23355:SF9">
    <property type="entry name" value="DIS3-LIKE EXONUCLEASE 2"/>
    <property type="match status" value="1"/>
</dbReference>
<feature type="compositionally biased region" description="Polar residues" evidence="6">
    <location>
        <begin position="96"/>
        <end position="114"/>
    </location>
</feature>
<dbReference type="InterPro" id="IPR050180">
    <property type="entry name" value="RNR_Ribonuclease"/>
</dbReference>
<feature type="compositionally biased region" description="Low complexity" evidence="6">
    <location>
        <begin position="199"/>
        <end position="211"/>
    </location>
</feature>
<organism evidence="8 9">
    <name type="scientific">Riccia sorocarpa</name>
    <dbReference type="NCBI Taxonomy" id="122646"/>
    <lineage>
        <taxon>Eukaryota</taxon>
        <taxon>Viridiplantae</taxon>
        <taxon>Streptophyta</taxon>
        <taxon>Embryophyta</taxon>
        <taxon>Marchantiophyta</taxon>
        <taxon>Marchantiopsida</taxon>
        <taxon>Marchantiidae</taxon>
        <taxon>Marchantiales</taxon>
        <taxon>Ricciaceae</taxon>
        <taxon>Riccia</taxon>
    </lineage>
</organism>
<keyword evidence="3 5" id="KW-0460">Magnesium</keyword>
<feature type="region of interest" description="Disordered" evidence="6">
    <location>
        <begin position="1294"/>
        <end position="1315"/>
    </location>
</feature>
<dbReference type="SUPFAM" id="SSF50249">
    <property type="entry name" value="Nucleic acid-binding proteins"/>
    <property type="match status" value="3"/>
</dbReference>
<dbReference type="GO" id="GO:0000932">
    <property type="term" value="C:P-body"/>
    <property type="evidence" value="ECO:0007669"/>
    <property type="project" value="UniProtKB-SubCell"/>
</dbReference>
<dbReference type="GO" id="GO:0046872">
    <property type="term" value="F:metal ion binding"/>
    <property type="evidence" value="ECO:0007669"/>
    <property type="project" value="UniProtKB-KW"/>
</dbReference>
<keyword evidence="4 5" id="KW-0694">RNA-binding</keyword>
<feature type="site" description="Important for catalytic activity" evidence="5">
    <location>
        <position position="753"/>
    </location>
</feature>
<protein>
    <recommendedName>
        <fullName evidence="5">DIS3-like exonuclease 2</fullName>
        <ecNumber evidence="5">3.1.13.-</ecNumber>
    </recommendedName>
</protein>
<dbReference type="Proteomes" id="UP001633002">
    <property type="component" value="Unassembled WGS sequence"/>
</dbReference>
<keyword evidence="9" id="KW-1185">Reference proteome</keyword>
<evidence type="ECO:0000256" key="5">
    <source>
        <dbReference type="HAMAP-Rule" id="MF_03045"/>
    </source>
</evidence>
<accession>A0ABD3HQC8</accession>